<dbReference type="SMART" id="SM00409">
    <property type="entry name" value="IG"/>
    <property type="match status" value="4"/>
</dbReference>
<dbReference type="EMBL" id="CAJPEX010000212">
    <property type="protein sequence ID" value="CAG0914302.1"/>
    <property type="molecule type" value="Genomic_DNA"/>
</dbReference>
<dbReference type="FunFam" id="2.60.40.10:FF:000107">
    <property type="entry name" value="Myosin, light chain kinase a"/>
    <property type="match status" value="1"/>
</dbReference>
<dbReference type="Gene3D" id="2.60.40.10">
    <property type="entry name" value="Immunoglobulins"/>
    <property type="match status" value="4"/>
</dbReference>
<evidence type="ECO:0000313" key="7">
    <source>
        <dbReference type="Proteomes" id="UP000678499"/>
    </source>
</evidence>
<feature type="domain" description="Ig-like" evidence="5">
    <location>
        <begin position="34"/>
        <end position="129"/>
    </location>
</feature>
<dbReference type="FunFam" id="2.60.40.10:FF:000032">
    <property type="entry name" value="palladin isoform X1"/>
    <property type="match status" value="2"/>
</dbReference>
<accession>A0A7R9G9K3</accession>
<dbReference type="PANTHER" id="PTHR45080:SF8">
    <property type="entry name" value="IG-LIKE DOMAIN-CONTAINING PROTEIN"/>
    <property type="match status" value="1"/>
</dbReference>
<evidence type="ECO:0000256" key="2">
    <source>
        <dbReference type="ARBA" id="ARBA00023157"/>
    </source>
</evidence>
<dbReference type="GO" id="GO:0005886">
    <property type="term" value="C:plasma membrane"/>
    <property type="evidence" value="ECO:0007669"/>
    <property type="project" value="TreeGrafter"/>
</dbReference>
<dbReference type="PROSITE" id="PS50835">
    <property type="entry name" value="IG_LIKE"/>
    <property type="match status" value="4"/>
</dbReference>
<dbReference type="InterPro" id="IPR050958">
    <property type="entry name" value="Cell_Adh-Cytoskel_Orgn"/>
</dbReference>
<evidence type="ECO:0000256" key="4">
    <source>
        <dbReference type="SAM" id="MobiDB-lite"/>
    </source>
</evidence>
<keyword evidence="7" id="KW-1185">Reference proteome</keyword>
<gene>
    <name evidence="6" type="ORF">NMOB1V02_LOCUS2002</name>
</gene>
<feature type="domain" description="Ig-like" evidence="5">
    <location>
        <begin position="415"/>
        <end position="508"/>
    </location>
</feature>
<evidence type="ECO:0000259" key="5">
    <source>
        <dbReference type="PROSITE" id="PS50835"/>
    </source>
</evidence>
<protein>
    <recommendedName>
        <fullName evidence="5">Ig-like domain-containing protein</fullName>
    </recommendedName>
</protein>
<dbReference type="PANTHER" id="PTHR45080">
    <property type="entry name" value="CONTACTIN 5"/>
    <property type="match status" value="1"/>
</dbReference>
<feature type="domain" description="Ig-like" evidence="5">
    <location>
        <begin position="282"/>
        <end position="388"/>
    </location>
</feature>
<sequence>MEAVPAPEARSKKVESEPIAAPTPFQRRDPKKKPSFTLKLSDRMVSVGTNQKFTCQISLGLHGDNTGPTTIEWSKNGFPLSTKEGKIFMSFEDGTAVLEIRDTRQEDNGEYTCLAENYHGRASSSANLHVRGDFDTRGTAPTFSSPTFKARACSMHRSAVLSCYWSGSGTETREGDKLLLECTVTSRPMPSISWLKDGTKLPCGTMGGLARYQSSSNSGSADDSYVCKLAIRNPGPSDSGVYSCLAQNRIYKDEISTRLNIKPPPSMHSEDADAFDDEHSTPSAVRSPPRFLTQCLPDKYLSLGDTLALHVQVQGHPKPEVMWYLNSRVVPEQRKVKRMSVDDYEEDGAKTRYIFSLVVHNVTASDIGIYSCRASNSYGIARASCNVQFRAGAKHESQASVSEPEVIEDFFGTPPKFLSIPEEVIFVDHGESLTVKCKVKGQPPPTIRWLKDDRDITKNAAIIPSPTGEEDEILFSFHIGKVICADGGTYALEARNSWGCSTTYVTVRVRELQCPWDNKGAYPFDELYCKKYFGSSGHKMHGQSTAAGQVGTASRVHAFRPPPNVEATEENITCWEGAAGREIHAPLDTTRNGVSDASTTSPRASGGDNARLPRMLSSVSATPPLKLDDGYPRIRMLPVDPGMSSDQDPFSVMRKNLRDLVSQWYPRIHSIDFVL</sequence>
<dbReference type="InterPro" id="IPR007110">
    <property type="entry name" value="Ig-like_dom"/>
</dbReference>
<organism evidence="6">
    <name type="scientific">Notodromas monacha</name>
    <dbReference type="NCBI Taxonomy" id="399045"/>
    <lineage>
        <taxon>Eukaryota</taxon>
        <taxon>Metazoa</taxon>
        <taxon>Ecdysozoa</taxon>
        <taxon>Arthropoda</taxon>
        <taxon>Crustacea</taxon>
        <taxon>Oligostraca</taxon>
        <taxon>Ostracoda</taxon>
        <taxon>Podocopa</taxon>
        <taxon>Podocopida</taxon>
        <taxon>Cypridocopina</taxon>
        <taxon>Cypridoidea</taxon>
        <taxon>Cyprididae</taxon>
        <taxon>Notodromas</taxon>
    </lineage>
</organism>
<dbReference type="Pfam" id="PF07679">
    <property type="entry name" value="I-set"/>
    <property type="match status" value="4"/>
</dbReference>
<feature type="domain" description="Ig-like" evidence="5">
    <location>
        <begin position="146"/>
        <end position="256"/>
    </location>
</feature>
<keyword evidence="2" id="KW-1015">Disulfide bond</keyword>
<dbReference type="Proteomes" id="UP000678499">
    <property type="component" value="Unassembled WGS sequence"/>
</dbReference>
<reference evidence="6" key="1">
    <citation type="submission" date="2020-11" db="EMBL/GenBank/DDBJ databases">
        <authorList>
            <person name="Tran Van P."/>
        </authorList>
    </citation>
    <scope>NUCLEOTIDE SEQUENCE</scope>
</reference>
<evidence type="ECO:0000313" key="6">
    <source>
        <dbReference type="EMBL" id="CAD7274150.1"/>
    </source>
</evidence>
<keyword evidence="3" id="KW-0393">Immunoglobulin domain</keyword>
<dbReference type="AlphaFoldDB" id="A0A7R9G9K3"/>
<dbReference type="InterPro" id="IPR013098">
    <property type="entry name" value="Ig_I-set"/>
</dbReference>
<evidence type="ECO:0000256" key="3">
    <source>
        <dbReference type="ARBA" id="ARBA00023319"/>
    </source>
</evidence>
<keyword evidence="1" id="KW-0732">Signal</keyword>
<dbReference type="SUPFAM" id="SSF48726">
    <property type="entry name" value="Immunoglobulin"/>
    <property type="match status" value="4"/>
</dbReference>
<dbReference type="EMBL" id="OA882249">
    <property type="protein sequence ID" value="CAD7274150.1"/>
    <property type="molecule type" value="Genomic_DNA"/>
</dbReference>
<feature type="region of interest" description="Disordered" evidence="4">
    <location>
        <begin position="1"/>
        <end position="34"/>
    </location>
</feature>
<feature type="region of interest" description="Disordered" evidence="4">
    <location>
        <begin position="585"/>
        <end position="611"/>
    </location>
</feature>
<dbReference type="InterPro" id="IPR003599">
    <property type="entry name" value="Ig_sub"/>
</dbReference>
<dbReference type="InterPro" id="IPR003598">
    <property type="entry name" value="Ig_sub2"/>
</dbReference>
<dbReference type="InterPro" id="IPR013783">
    <property type="entry name" value="Ig-like_fold"/>
</dbReference>
<dbReference type="GO" id="GO:0007156">
    <property type="term" value="P:homophilic cell adhesion via plasma membrane adhesion molecules"/>
    <property type="evidence" value="ECO:0007669"/>
    <property type="project" value="TreeGrafter"/>
</dbReference>
<name>A0A7R9G9K3_9CRUS</name>
<feature type="compositionally biased region" description="Polar residues" evidence="4">
    <location>
        <begin position="589"/>
        <end position="603"/>
    </location>
</feature>
<dbReference type="CDD" id="cd00096">
    <property type="entry name" value="Ig"/>
    <property type="match status" value="1"/>
</dbReference>
<evidence type="ECO:0000256" key="1">
    <source>
        <dbReference type="ARBA" id="ARBA00022729"/>
    </source>
</evidence>
<proteinExistence type="predicted"/>
<dbReference type="OrthoDB" id="10012075at2759"/>
<feature type="region of interest" description="Disordered" evidence="4">
    <location>
        <begin position="259"/>
        <end position="288"/>
    </location>
</feature>
<dbReference type="InterPro" id="IPR036179">
    <property type="entry name" value="Ig-like_dom_sf"/>
</dbReference>
<dbReference type="SMART" id="SM00408">
    <property type="entry name" value="IGc2"/>
    <property type="match status" value="4"/>
</dbReference>